<protein>
    <submittedName>
        <fullName evidence="1">Uncharacterized protein</fullName>
    </submittedName>
</protein>
<reference evidence="1 2" key="1">
    <citation type="submission" date="2018-10" db="EMBL/GenBank/DDBJ databases">
        <title>Genome assembly for a Yunnan-Guizhou Plateau 3E fish, Anabarilius grahami (Regan), and its evolutionary and genetic applications.</title>
        <authorList>
            <person name="Jiang W."/>
        </authorList>
    </citation>
    <scope>NUCLEOTIDE SEQUENCE [LARGE SCALE GENOMIC DNA]</scope>
    <source>
        <strain evidence="1">AG-KIZ</strain>
        <tissue evidence="1">Muscle</tissue>
    </source>
</reference>
<sequence>MEGRTQCSRCRLPAVLYSNFKSLQQAQVCFTDGWVQDLEIVKVGQKTVVRSKWTKFGGDCVRKAEFCAHALIPSVIIEERVTQ</sequence>
<keyword evidence="2" id="KW-1185">Reference proteome</keyword>
<gene>
    <name evidence="1" type="ORF">DPX16_0044</name>
</gene>
<dbReference type="AlphaFoldDB" id="A0A3N0Y1F6"/>
<dbReference type="EMBL" id="RJVU01054358">
    <property type="protein sequence ID" value="ROL10883.1"/>
    <property type="molecule type" value="Genomic_DNA"/>
</dbReference>
<dbReference type="Proteomes" id="UP000281406">
    <property type="component" value="Unassembled WGS sequence"/>
</dbReference>
<accession>A0A3N0Y1F6</accession>
<dbReference type="OrthoDB" id="6155932at2759"/>
<name>A0A3N0Y1F6_ANAGA</name>
<organism evidence="1 2">
    <name type="scientific">Anabarilius grahami</name>
    <name type="common">Kanglang fish</name>
    <name type="synonym">Barilius grahami</name>
    <dbReference type="NCBI Taxonomy" id="495550"/>
    <lineage>
        <taxon>Eukaryota</taxon>
        <taxon>Metazoa</taxon>
        <taxon>Chordata</taxon>
        <taxon>Craniata</taxon>
        <taxon>Vertebrata</taxon>
        <taxon>Euteleostomi</taxon>
        <taxon>Actinopterygii</taxon>
        <taxon>Neopterygii</taxon>
        <taxon>Teleostei</taxon>
        <taxon>Ostariophysi</taxon>
        <taxon>Cypriniformes</taxon>
        <taxon>Xenocyprididae</taxon>
        <taxon>Xenocypridinae</taxon>
        <taxon>Xenocypridinae incertae sedis</taxon>
        <taxon>Anabarilius</taxon>
    </lineage>
</organism>
<evidence type="ECO:0000313" key="2">
    <source>
        <dbReference type="Proteomes" id="UP000281406"/>
    </source>
</evidence>
<comment type="caution">
    <text evidence="1">The sequence shown here is derived from an EMBL/GenBank/DDBJ whole genome shotgun (WGS) entry which is preliminary data.</text>
</comment>
<proteinExistence type="predicted"/>
<evidence type="ECO:0000313" key="1">
    <source>
        <dbReference type="EMBL" id="ROL10883.1"/>
    </source>
</evidence>